<proteinExistence type="predicted"/>
<name>A0A916JLS5_9FLAO</name>
<feature type="signal peptide" evidence="1">
    <location>
        <begin position="1"/>
        <end position="19"/>
    </location>
</feature>
<evidence type="ECO:0000313" key="3">
    <source>
        <dbReference type="Proteomes" id="UP000683507"/>
    </source>
</evidence>
<dbReference type="RefSeq" id="WP_258541508.1">
    <property type="nucleotide sequence ID" value="NZ_OU015584.1"/>
</dbReference>
<accession>A0A916JLS5</accession>
<dbReference type="EMBL" id="OU015584">
    <property type="protein sequence ID" value="CAG5080414.1"/>
    <property type="molecule type" value="Genomic_DNA"/>
</dbReference>
<feature type="chain" id="PRO_5037458063" evidence="1">
    <location>
        <begin position="20"/>
        <end position="145"/>
    </location>
</feature>
<dbReference type="KEGG" id="ptan:CRYO30217_01300"/>
<dbReference type="AlphaFoldDB" id="A0A916JLS5"/>
<keyword evidence="3" id="KW-1185">Reference proteome</keyword>
<evidence type="ECO:0000313" key="2">
    <source>
        <dbReference type="EMBL" id="CAG5080414.1"/>
    </source>
</evidence>
<evidence type="ECO:0000256" key="1">
    <source>
        <dbReference type="SAM" id="SignalP"/>
    </source>
</evidence>
<sequence length="145" mass="17063">MKKLYFFLFLGLLGSGMFAQSGDESCYDKYRLVFENRGAYEAEDGMHDNVVLTIRKQDEPTECILCSVRIKNGEINEIMVYYEDDTKETMEFDYKDNISWTVFNGMSRTRITDKDEKIVLMFTDLIKPKKKKYKKAPLPDFDLNE</sequence>
<organism evidence="2 3">
    <name type="scientific">Parvicella tangerina</name>
    <dbReference type="NCBI Taxonomy" id="2829795"/>
    <lineage>
        <taxon>Bacteria</taxon>
        <taxon>Pseudomonadati</taxon>
        <taxon>Bacteroidota</taxon>
        <taxon>Flavobacteriia</taxon>
        <taxon>Flavobacteriales</taxon>
        <taxon>Parvicellaceae</taxon>
        <taxon>Parvicella</taxon>
    </lineage>
</organism>
<reference evidence="2" key="1">
    <citation type="submission" date="2021-04" db="EMBL/GenBank/DDBJ databases">
        <authorList>
            <person name="Rodrigo-Torres L."/>
            <person name="Arahal R. D."/>
            <person name="Lucena T."/>
        </authorList>
    </citation>
    <scope>NUCLEOTIDE SEQUENCE</scope>
    <source>
        <strain evidence="2">AS29M-1</strain>
    </source>
</reference>
<dbReference type="Proteomes" id="UP000683507">
    <property type="component" value="Chromosome"/>
</dbReference>
<protein>
    <submittedName>
        <fullName evidence="2">Uncharacterized protein</fullName>
    </submittedName>
</protein>
<gene>
    <name evidence="2" type="ORF">CRYO30217_01300</name>
</gene>
<keyword evidence="1" id="KW-0732">Signal</keyword>